<sequence length="242" mass="26475">MLARIQTAVSLLYPPRCLGCGAMVDSDFGLCGTCWRDTPFIGGTICESCGTPVQGGADGFRIECDDCMKADHPWSEGRSALLYKDRARRMVLALKHGDRPEIARPAALWMARAARPMLRDGMLIAPVPLHWTRLLKRRYNQSSLLGQALARETGLAQCPDLLVRNRKTAMLDGKTATQRFDELSGAIKVHPKRRHRLMARRVLLVDDVMTTGATLGACARACLDAGADDVCVLTLARVAKAS</sequence>
<reference evidence="3 4" key="1">
    <citation type="submission" date="2016-10" db="EMBL/GenBank/DDBJ databases">
        <authorList>
            <person name="de Groot N.N."/>
        </authorList>
    </citation>
    <scope>NUCLEOTIDE SEQUENCE [LARGE SCALE GENOMIC DNA]</scope>
    <source>
        <strain evidence="3 4">CGMCC 1.10959</strain>
    </source>
</reference>
<dbReference type="STRING" id="999627.SAMN05216236_13245"/>
<dbReference type="CDD" id="cd06223">
    <property type="entry name" value="PRTases_typeI"/>
    <property type="match status" value="1"/>
</dbReference>
<protein>
    <submittedName>
        <fullName evidence="3">ComF family protein</fullName>
    </submittedName>
</protein>
<feature type="domain" description="Double zinc ribbon" evidence="2">
    <location>
        <begin position="9"/>
        <end position="68"/>
    </location>
</feature>
<dbReference type="RefSeq" id="WP_027262583.1">
    <property type="nucleotide sequence ID" value="NZ_FPAW01000032.1"/>
</dbReference>
<comment type="similarity">
    <text evidence="1">Belongs to the ComF/GntX family.</text>
</comment>
<accession>A0A1I7DQX0</accession>
<evidence type="ECO:0000313" key="4">
    <source>
        <dbReference type="Proteomes" id="UP000182466"/>
    </source>
</evidence>
<evidence type="ECO:0000259" key="2">
    <source>
        <dbReference type="Pfam" id="PF18912"/>
    </source>
</evidence>
<dbReference type="InterPro" id="IPR000836">
    <property type="entry name" value="PRTase_dom"/>
</dbReference>
<dbReference type="InterPro" id="IPR029057">
    <property type="entry name" value="PRTase-like"/>
</dbReference>
<dbReference type="OrthoDB" id="9779910at2"/>
<dbReference type="InterPro" id="IPR044005">
    <property type="entry name" value="DZR_2"/>
</dbReference>
<dbReference type="eggNOG" id="COG1040">
    <property type="taxonomic scope" value="Bacteria"/>
</dbReference>
<dbReference type="PANTHER" id="PTHR47505:SF1">
    <property type="entry name" value="DNA UTILIZATION PROTEIN YHGH"/>
    <property type="match status" value="1"/>
</dbReference>
<dbReference type="PANTHER" id="PTHR47505">
    <property type="entry name" value="DNA UTILIZATION PROTEIN YHGH"/>
    <property type="match status" value="1"/>
</dbReference>
<dbReference type="Pfam" id="PF18912">
    <property type="entry name" value="DZR_2"/>
    <property type="match status" value="1"/>
</dbReference>
<dbReference type="AlphaFoldDB" id="A0A1I7DQX0"/>
<evidence type="ECO:0000256" key="1">
    <source>
        <dbReference type="ARBA" id="ARBA00008007"/>
    </source>
</evidence>
<dbReference type="Gene3D" id="3.40.50.2020">
    <property type="match status" value="1"/>
</dbReference>
<dbReference type="InterPro" id="IPR051910">
    <property type="entry name" value="ComF/GntX_DNA_util-trans"/>
</dbReference>
<dbReference type="EMBL" id="FPAW01000032">
    <property type="protein sequence ID" value="SFU14024.1"/>
    <property type="molecule type" value="Genomic_DNA"/>
</dbReference>
<name>A0A1I7DQX0_9RHOB</name>
<dbReference type="Proteomes" id="UP000182466">
    <property type="component" value="Unassembled WGS sequence"/>
</dbReference>
<dbReference type="SUPFAM" id="SSF53271">
    <property type="entry name" value="PRTase-like"/>
    <property type="match status" value="1"/>
</dbReference>
<organism evidence="3 4">
    <name type="scientific">Sedimentitalea nanhaiensis</name>
    <dbReference type="NCBI Taxonomy" id="999627"/>
    <lineage>
        <taxon>Bacteria</taxon>
        <taxon>Pseudomonadati</taxon>
        <taxon>Pseudomonadota</taxon>
        <taxon>Alphaproteobacteria</taxon>
        <taxon>Rhodobacterales</taxon>
        <taxon>Paracoccaceae</taxon>
        <taxon>Sedimentitalea</taxon>
    </lineage>
</organism>
<gene>
    <name evidence="3" type="ORF">SAMN05216236_13245</name>
</gene>
<evidence type="ECO:0000313" key="3">
    <source>
        <dbReference type="EMBL" id="SFU14024.1"/>
    </source>
</evidence>
<keyword evidence="4" id="KW-1185">Reference proteome</keyword>
<proteinExistence type="inferred from homology"/>